<dbReference type="Proteomes" id="UP001558632">
    <property type="component" value="Unassembled WGS sequence"/>
</dbReference>
<sequence length="121" mass="13200">MEKLRERDKAAGSDAVFRRPIGAYTAMSKEVGNNFATNCSAGIPGRVTVNGHSATYAACTVPTVSRYIRKQKNTKMSLRPIFRAGILMPIFSSRFCSQLILGFSVHHGASLKAPTMSLDVY</sequence>
<dbReference type="EMBL" id="JBEUSY010000558">
    <property type="protein sequence ID" value="KAL1226858.1"/>
    <property type="molecule type" value="Genomic_DNA"/>
</dbReference>
<dbReference type="GO" id="GO:0000502">
    <property type="term" value="C:proteasome complex"/>
    <property type="evidence" value="ECO:0007669"/>
    <property type="project" value="UniProtKB-KW"/>
</dbReference>
<evidence type="ECO:0000313" key="2">
    <source>
        <dbReference type="Proteomes" id="UP001558632"/>
    </source>
</evidence>
<proteinExistence type="predicted"/>
<name>A0ABR3K4J4_TRISP</name>
<gene>
    <name evidence="1" type="ORF">TSPI_05682</name>
</gene>
<accession>A0ABR3K4J4</accession>
<keyword evidence="2" id="KW-1185">Reference proteome</keyword>
<comment type="caution">
    <text evidence="1">The sequence shown here is derived from an EMBL/GenBank/DDBJ whole genome shotgun (WGS) entry which is preliminary data.</text>
</comment>
<evidence type="ECO:0000313" key="1">
    <source>
        <dbReference type="EMBL" id="KAL1226858.1"/>
    </source>
</evidence>
<reference evidence="1 2" key="1">
    <citation type="submission" date="2024-07" db="EMBL/GenBank/DDBJ databases">
        <title>Enhanced genomic and transcriptomic resources for Trichinella pseudospiralis and T. spiralis underpin the discovery of pronounced molecular differences between stages and species.</title>
        <authorList>
            <person name="Pasi K.K."/>
            <person name="La Rosa G."/>
            <person name="Gomez-Morales M.A."/>
            <person name="Tosini F."/>
            <person name="Sumanam S."/>
            <person name="Young N.D."/>
            <person name="Chang B.C."/>
            <person name="Robin G.B."/>
        </authorList>
    </citation>
    <scope>NUCLEOTIDE SEQUENCE [LARGE SCALE GENOMIC DNA]</scope>
    <source>
        <strain evidence="1">ISS534</strain>
    </source>
</reference>
<protein>
    <submittedName>
        <fullName evidence="1">26S proteasome regulatory subunit</fullName>
    </submittedName>
</protein>
<organism evidence="1 2">
    <name type="scientific">Trichinella spiralis</name>
    <name type="common">Trichina worm</name>
    <dbReference type="NCBI Taxonomy" id="6334"/>
    <lineage>
        <taxon>Eukaryota</taxon>
        <taxon>Metazoa</taxon>
        <taxon>Ecdysozoa</taxon>
        <taxon>Nematoda</taxon>
        <taxon>Enoplea</taxon>
        <taxon>Dorylaimia</taxon>
        <taxon>Trichinellida</taxon>
        <taxon>Trichinellidae</taxon>
        <taxon>Trichinella</taxon>
    </lineage>
</organism>
<keyword evidence="1" id="KW-0647">Proteasome</keyword>